<feature type="compositionally biased region" description="Polar residues" evidence="6">
    <location>
        <begin position="1253"/>
        <end position="1262"/>
    </location>
</feature>
<dbReference type="SMART" id="SM00444">
    <property type="entry name" value="GYF"/>
    <property type="match status" value="1"/>
</dbReference>
<feature type="region of interest" description="Disordered" evidence="6">
    <location>
        <begin position="1253"/>
        <end position="1361"/>
    </location>
</feature>
<feature type="compositionally biased region" description="Low complexity" evidence="6">
    <location>
        <begin position="50"/>
        <end position="59"/>
    </location>
</feature>
<evidence type="ECO:0000256" key="1">
    <source>
        <dbReference type="ARBA" id="ARBA00022723"/>
    </source>
</evidence>
<dbReference type="InterPro" id="IPR013083">
    <property type="entry name" value="Znf_RING/FYVE/PHD"/>
</dbReference>
<feature type="compositionally biased region" description="Polar residues" evidence="6">
    <location>
        <begin position="1002"/>
        <end position="1021"/>
    </location>
</feature>
<gene>
    <name evidence="11" type="ORF">M6B38_267340</name>
</gene>
<evidence type="ECO:0000259" key="7">
    <source>
        <dbReference type="PROSITE" id="PS50103"/>
    </source>
</evidence>
<dbReference type="Pfam" id="PF25980">
    <property type="entry name" value="NERD_plant"/>
    <property type="match status" value="1"/>
</dbReference>
<dbReference type="Pfam" id="PF03126">
    <property type="entry name" value="Plus-3"/>
    <property type="match status" value="1"/>
</dbReference>
<dbReference type="PROSITE" id="PS01359">
    <property type="entry name" value="ZF_PHD_1"/>
    <property type="match status" value="1"/>
</dbReference>
<dbReference type="SMART" id="SM00151">
    <property type="entry name" value="SWIB"/>
    <property type="match status" value="1"/>
</dbReference>
<evidence type="ECO:0000256" key="2">
    <source>
        <dbReference type="ARBA" id="ARBA00022771"/>
    </source>
</evidence>
<accession>A0AAX6I901</accession>
<name>A0AAX6I901_IRIPA</name>
<feature type="compositionally biased region" description="Polar residues" evidence="6">
    <location>
        <begin position="978"/>
        <end position="993"/>
    </location>
</feature>
<feature type="domain" description="Plus3" evidence="9">
    <location>
        <begin position="457"/>
        <end position="590"/>
    </location>
</feature>
<dbReference type="EMBL" id="JANAVB010003400">
    <property type="protein sequence ID" value="KAJ6849508.1"/>
    <property type="molecule type" value="Genomic_DNA"/>
</dbReference>
<evidence type="ECO:0000259" key="10">
    <source>
        <dbReference type="PROSITE" id="PS51925"/>
    </source>
</evidence>
<dbReference type="PROSITE" id="PS50103">
    <property type="entry name" value="ZF_C3H1"/>
    <property type="match status" value="1"/>
</dbReference>
<keyword evidence="2 5" id="KW-0863">Zinc-finger</keyword>
<feature type="compositionally biased region" description="Basic and acidic residues" evidence="6">
    <location>
        <begin position="1134"/>
        <end position="1143"/>
    </location>
</feature>
<feature type="compositionally biased region" description="Low complexity" evidence="6">
    <location>
        <begin position="1308"/>
        <end position="1319"/>
    </location>
</feature>
<dbReference type="InterPro" id="IPR003169">
    <property type="entry name" value="GYF"/>
</dbReference>
<feature type="region of interest" description="Disordered" evidence="6">
    <location>
        <begin position="248"/>
        <end position="298"/>
    </location>
</feature>
<evidence type="ECO:0000256" key="4">
    <source>
        <dbReference type="ARBA" id="ARBA00023125"/>
    </source>
</evidence>
<dbReference type="InterPro" id="IPR019786">
    <property type="entry name" value="Zinc_finger_PHD-type_CS"/>
</dbReference>
<dbReference type="SUPFAM" id="SSF57903">
    <property type="entry name" value="FYVE/PHD zinc finger"/>
    <property type="match status" value="1"/>
</dbReference>
<dbReference type="PROSITE" id="PS51925">
    <property type="entry name" value="SWIB_MDM2"/>
    <property type="match status" value="1"/>
</dbReference>
<feature type="domain" description="DM2" evidence="10">
    <location>
        <begin position="313"/>
        <end position="396"/>
    </location>
</feature>
<feature type="compositionally biased region" description="Basic and acidic residues" evidence="6">
    <location>
        <begin position="1531"/>
        <end position="1576"/>
    </location>
</feature>
<dbReference type="PANTHER" id="PTHR46695:SF5">
    <property type="entry name" value="RNA POLYMERASE-ASSOCIATED PROTEIN RTF1 HOMOLOG"/>
    <property type="match status" value="1"/>
</dbReference>
<dbReference type="InterPro" id="IPR003121">
    <property type="entry name" value="SWIB_MDM2_domain"/>
</dbReference>
<dbReference type="Pfam" id="PF02201">
    <property type="entry name" value="SWIB"/>
    <property type="match status" value="1"/>
</dbReference>
<evidence type="ECO:0000313" key="12">
    <source>
        <dbReference type="Proteomes" id="UP001140949"/>
    </source>
</evidence>
<dbReference type="GO" id="GO:0003677">
    <property type="term" value="F:DNA binding"/>
    <property type="evidence" value="ECO:0007669"/>
    <property type="project" value="UniProtKB-KW"/>
</dbReference>
<dbReference type="InterPro" id="IPR000571">
    <property type="entry name" value="Znf_CCCH"/>
</dbReference>
<dbReference type="InterPro" id="IPR004343">
    <property type="entry name" value="Plus-3_dom"/>
</dbReference>
<dbReference type="PROSITE" id="PS51360">
    <property type="entry name" value="PLUS3"/>
    <property type="match status" value="1"/>
</dbReference>
<dbReference type="SUPFAM" id="SSF47592">
    <property type="entry name" value="SWIB/MDM2 domain"/>
    <property type="match status" value="1"/>
</dbReference>
<dbReference type="InterPro" id="IPR036128">
    <property type="entry name" value="Plus3-like_sf"/>
</dbReference>
<dbReference type="GO" id="GO:0008270">
    <property type="term" value="F:zinc ion binding"/>
    <property type="evidence" value="ECO:0007669"/>
    <property type="project" value="UniProtKB-KW"/>
</dbReference>
<dbReference type="CDD" id="cd10567">
    <property type="entry name" value="SWIB-MDM2_like"/>
    <property type="match status" value="1"/>
</dbReference>
<dbReference type="Gene3D" id="3.30.1490.40">
    <property type="match status" value="1"/>
</dbReference>
<feature type="region of interest" description="Disordered" evidence="6">
    <location>
        <begin position="1158"/>
        <end position="1192"/>
    </location>
</feature>
<dbReference type="InterPro" id="IPR011011">
    <property type="entry name" value="Znf_FYVE_PHD"/>
</dbReference>
<feature type="region of interest" description="Disordered" evidence="6">
    <location>
        <begin position="1452"/>
        <end position="1503"/>
    </location>
</feature>
<feature type="region of interest" description="Disordered" evidence="6">
    <location>
        <begin position="646"/>
        <end position="670"/>
    </location>
</feature>
<feature type="compositionally biased region" description="Basic residues" evidence="6">
    <location>
        <begin position="286"/>
        <end position="295"/>
    </location>
</feature>
<feature type="region of interest" description="Disordered" evidence="6">
    <location>
        <begin position="1531"/>
        <end position="1593"/>
    </location>
</feature>
<feature type="region of interest" description="Disordered" evidence="6">
    <location>
        <begin position="1"/>
        <end position="91"/>
    </location>
</feature>
<feature type="compositionally biased region" description="Polar residues" evidence="6">
    <location>
        <begin position="1452"/>
        <end position="1462"/>
    </location>
</feature>
<dbReference type="SMART" id="SM00719">
    <property type="entry name" value="Plus3"/>
    <property type="match status" value="1"/>
</dbReference>
<dbReference type="SMART" id="SM00249">
    <property type="entry name" value="PHD"/>
    <property type="match status" value="1"/>
</dbReference>
<proteinExistence type="predicted"/>
<feature type="compositionally biased region" description="Acidic residues" evidence="6">
    <location>
        <begin position="652"/>
        <end position="666"/>
    </location>
</feature>
<feature type="region of interest" description="Disordered" evidence="6">
    <location>
        <begin position="1122"/>
        <end position="1143"/>
    </location>
</feature>
<feature type="compositionally biased region" description="Acidic residues" evidence="6">
    <location>
        <begin position="24"/>
        <end position="42"/>
    </location>
</feature>
<keyword evidence="12" id="KW-1185">Reference proteome</keyword>
<keyword evidence="1 5" id="KW-0479">Metal-binding</keyword>
<dbReference type="Gene3D" id="3.90.70.200">
    <property type="entry name" value="Plus-3 domain"/>
    <property type="match status" value="1"/>
</dbReference>
<dbReference type="Gene3D" id="1.10.245.10">
    <property type="entry name" value="SWIB/MDM2 domain"/>
    <property type="match status" value="1"/>
</dbReference>
<evidence type="ECO:0000259" key="9">
    <source>
        <dbReference type="PROSITE" id="PS51360"/>
    </source>
</evidence>
<reference evidence="11" key="2">
    <citation type="submission" date="2023-04" db="EMBL/GenBank/DDBJ databases">
        <authorList>
            <person name="Bruccoleri R.E."/>
            <person name="Oakeley E.J."/>
            <person name="Faust A.-M."/>
            <person name="Dessus-Babus S."/>
            <person name="Altorfer M."/>
            <person name="Burckhardt D."/>
            <person name="Oertli M."/>
            <person name="Naumann U."/>
            <person name="Petersen F."/>
            <person name="Wong J."/>
        </authorList>
    </citation>
    <scope>NUCLEOTIDE SEQUENCE</scope>
    <source>
        <strain evidence="11">GSM-AAB239-AS_SAM_17_03QT</strain>
        <tissue evidence="11">Leaf</tissue>
    </source>
</reference>
<dbReference type="PANTHER" id="PTHR46695">
    <property type="entry name" value="ZINC FINGER CCCH DOMAIN-CONTAINING PROTEIN 44-RELATED"/>
    <property type="match status" value="1"/>
</dbReference>
<organism evidence="11 12">
    <name type="scientific">Iris pallida</name>
    <name type="common">Sweet iris</name>
    <dbReference type="NCBI Taxonomy" id="29817"/>
    <lineage>
        <taxon>Eukaryota</taxon>
        <taxon>Viridiplantae</taxon>
        <taxon>Streptophyta</taxon>
        <taxon>Embryophyta</taxon>
        <taxon>Tracheophyta</taxon>
        <taxon>Spermatophyta</taxon>
        <taxon>Magnoliopsida</taxon>
        <taxon>Liliopsida</taxon>
        <taxon>Asparagales</taxon>
        <taxon>Iridaceae</taxon>
        <taxon>Iridoideae</taxon>
        <taxon>Irideae</taxon>
        <taxon>Iris</taxon>
    </lineage>
</organism>
<dbReference type="InterPro" id="IPR019835">
    <property type="entry name" value="SWIB_domain"/>
</dbReference>
<evidence type="ECO:0000256" key="6">
    <source>
        <dbReference type="SAM" id="MobiDB-lite"/>
    </source>
</evidence>
<dbReference type="PROSITE" id="PS50829">
    <property type="entry name" value="GYF"/>
    <property type="match status" value="1"/>
</dbReference>
<dbReference type="Gene3D" id="3.30.40.10">
    <property type="entry name" value="Zinc/RING finger domain, C3HC4 (zinc finger)"/>
    <property type="match status" value="1"/>
</dbReference>
<dbReference type="Pfam" id="PF02213">
    <property type="entry name" value="GYF"/>
    <property type="match status" value="1"/>
</dbReference>
<keyword evidence="3 5" id="KW-0862">Zinc</keyword>
<reference evidence="11" key="1">
    <citation type="journal article" date="2023" name="GigaByte">
        <title>Genome assembly of the bearded iris, Iris pallida Lam.</title>
        <authorList>
            <person name="Bruccoleri R.E."/>
            <person name="Oakeley E.J."/>
            <person name="Faust A.M.E."/>
            <person name="Altorfer M."/>
            <person name="Dessus-Babus S."/>
            <person name="Burckhardt D."/>
            <person name="Oertli M."/>
            <person name="Naumann U."/>
            <person name="Petersen F."/>
            <person name="Wong J."/>
        </authorList>
    </citation>
    <scope>NUCLEOTIDE SEQUENCE</scope>
    <source>
        <strain evidence="11">GSM-AAB239-AS_SAM_17_03QT</strain>
    </source>
</reference>
<feature type="zinc finger region" description="C3H1-type" evidence="5">
    <location>
        <begin position="1592"/>
        <end position="1617"/>
    </location>
</feature>
<evidence type="ECO:0000256" key="3">
    <source>
        <dbReference type="ARBA" id="ARBA00022833"/>
    </source>
</evidence>
<dbReference type="Proteomes" id="UP001140949">
    <property type="component" value="Unassembled WGS sequence"/>
</dbReference>
<feature type="compositionally biased region" description="Polar residues" evidence="6">
    <location>
        <begin position="1493"/>
        <end position="1502"/>
    </location>
</feature>
<feature type="compositionally biased region" description="Polar residues" evidence="6">
    <location>
        <begin position="1325"/>
        <end position="1337"/>
    </location>
</feature>
<dbReference type="FunFam" id="3.30.40.10:FF:000303">
    <property type="entry name" value="Zinc finger CCCH domain-containing protein 19"/>
    <property type="match status" value="1"/>
</dbReference>
<feature type="region of interest" description="Disordered" evidence="6">
    <location>
        <begin position="905"/>
        <end position="934"/>
    </location>
</feature>
<dbReference type="InterPro" id="IPR058668">
    <property type="entry name" value="NERD_dom"/>
</dbReference>
<dbReference type="SUPFAM" id="SSF55277">
    <property type="entry name" value="GYF domain"/>
    <property type="match status" value="1"/>
</dbReference>
<dbReference type="InterPro" id="IPR035445">
    <property type="entry name" value="GYF-like_dom_sf"/>
</dbReference>
<evidence type="ECO:0000256" key="5">
    <source>
        <dbReference type="PROSITE-ProRule" id="PRU00723"/>
    </source>
</evidence>
<evidence type="ECO:0000259" key="8">
    <source>
        <dbReference type="PROSITE" id="PS50829"/>
    </source>
</evidence>
<evidence type="ECO:0000313" key="11">
    <source>
        <dbReference type="EMBL" id="KAJ6849508.1"/>
    </source>
</evidence>
<feature type="domain" description="GYF" evidence="8">
    <location>
        <begin position="769"/>
        <end position="823"/>
    </location>
</feature>
<dbReference type="CDD" id="cd15568">
    <property type="entry name" value="PHD5_NSD"/>
    <property type="match status" value="1"/>
</dbReference>
<sequence>MDHNQVELENPSSTPNPNPNPMEESNEEEPIIEETAVGEEETGNSPLNGEEAAAVAAQEPEPEPEPAAVPVKRKRGRPPKSQTLKAAPTKKEAAAKKAEEDVCFICFDGGNLVVCDRRGCPKVYHPVCVNRDDAFFQTKARWNCGWHICSICAKAAHYMCYTCTYSLCKGCIKEARFVCVRGSKGFCETCYDTVLLIESKGDANEVKVGDNFDDNNTFECLFKYYWFDVKARLSLTLEELKIAKSPLRGSGASARNEESSDESYNANDDPGDSSDSSSGRHESSSSKKKGRKRSRANAADVTALRVDNGGAFITEGTKWASKELLEFVSHMKGGDMSVVSQFDVQSLLLEYIKQNNLRDPRRKSQIICDPRLENLFGKARVGHFEMLKLLESHFLIKEPTQVVMDDNEGGLLDPDFGPSDAEGYNDGAMKLSYDKRRKSRKKVEEKEPQSNLDDYAAIDVHNINLIYLRRNLMEDLLDDVDKFNENVVGCFVRIRISGTGQKQDLYRLVQVVGTSKATEKYKTGRKATDYTLEILNLDKTEVVTIDTISNQEFTEEECRRLRQSVKCGLINRLTVGDVQEKARSLQPVRVNDWLESEKLRLGHLRDRASETGRRKEYPSFRECVEKLQLLSNPEERRRRLNEVPQIHADPNMDPDYETAEEGDTDDQYPGTFSRARELSSLRKGRDVQARVPASSNWAAARKSLNTGLESSKNTKAEGARDTWETARGQSAALDPVVWSNNQLSKETVQSCSATPESTTCSPPETSETKKIWYYKDPAGKIQGPFCIIQLRKWSSSGYFPEAMRIWQDSEKQEDSILLTDALNGKFEKDLPPWEPPQSHCAQPSVLVSGTDDRANEQEGWRGNNNTILLDRHQNRHILAGNVNTTLPNASWSAHRLEVVNPVDARSVASPGGWESSRDPLNRGWSGPPQAHNSTRLIAPFSDISHEPVSYQSNGDHGGNTGRWIHGQDIGTNPVPVGQHSNWSSLGQSSSRNHWGNEIYNPPTATLQQSSNMDWPSAQGSLKSPPSPTPVPPMGAGWGALYQSPGANLEQNKTAPVGIFSGSLGLSSLSKPPNFTGMLGTNVQFPQKLDGLVDSRALNQRADAAVLGVYTRTEFSEGVSSNQFFESECPSPTPRIERPETTSLHDELDLQKKWPDANKGLGSAPSCVGPASATSHLPTALQPKADNSESVTSNAAEGLQVLSNPNLLSSEPDDNMSPIKEEVKLSYPASGTMLPRESSISELLLNQISDGLAPTSAQRQDINGPSLKPAPSGNRWEQIQTKKQESSVQRPELLKVEGQQDIVKGEEWSLPSPTPSSKPSHWNKGTDFTSGHSQNNPWCTYEREQSSQTVTGSEDAPGRSWGLALQNGSMLAGPAQGEPNSGIITAIQGNANVGWATPAEGNTTWNASWATSASQGHVDANKGFEFPEENSNATAGWGMAAQVNANPNTDWGTPSQAKSTLNTGWGAPSHGHANPNTSLVSMPQGETAPVWGDTNESVKTNSGWPVAVGWGTGLQDTSAGWGTKQYQQEDRYRVGLDNDLKPDSRHGGNSRRGGDLWYDSRYDGWRSQQDGRVHSDRGGGSSRLSPKGGVQGRGQTGICKFHESGYCKKGASCKYRHL</sequence>
<protein>
    <submittedName>
        <fullName evidence="11">Zinc finger CCCH domain-containing protein 19-like</fullName>
    </submittedName>
</protein>
<comment type="caution">
    <text evidence="11">The sequence shown here is derived from an EMBL/GenBank/DDBJ whole genome shotgun (WGS) entry which is preliminary data.</text>
</comment>
<dbReference type="SUPFAM" id="SSF159042">
    <property type="entry name" value="Plus3-like"/>
    <property type="match status" value="1"/>
</dbReference>
<dbReference type="InterPro" id="IPR036885">
    <property type="entry name" value="SWIB_MDM2_dom_sf"/>
</dbReference>
<keyword evidence="4" id="KW-0238">DNA-binding</keyword>
<feature type="domain" description="C3H1-type" evidence="7">
    <location>
        <begin position="1592"/>
        <end position="1617"/>
    </location>
</feature>
<dbReference type="InterPro" id="IPR001965">
    <property type="entry name" value="Znf_PHD"/>
</dbReference>
<feature type="region of interest" description="Disordered" evidence="6">
    <location>
        <begin position="948"/>
        <end position="1030"/>
    </location>
</feature>
<dbReference type="FunFam" id="3.90.70.200:FF:000002">
    <property type="entry name" value="Zinc finger CCCH domain-containing protein 19"/>
    <property type="match status" value="1"/>
</dbReference>